<dbReference type="InterPro" id="IPR012337">
    <property type="entry name" value="RNaseH-like_sf"/>
</dbReference>
<accession>A0AAW2J163</accession>
<comment type="caution">
    <text evidence="2">The sequence shown here is derived from an EMBL/GenBank/DDBJ whole genome shotgun (WGS) entry which is preliminary data.</text>
</comment>
<sequence>MLVSMSNDVQKKYDKVDDVASILQCMKEVYAIPDKHTRYVATKEFFRAKMTEGSSVQEHGVKMLSLVEKLKDLKVRLHNDTYIDVILQSLPPSYDLFIVNFNMNGLEKSINELINMLVQYEATIKKSAPSVLVGEVSTSKWEWARKRGRWVLSISRGQIISAPITVRKSIGRGIVPIYLPNKVLQRSRKLSKDEVVLRLGDGKAIAGEAIGTINLVISDRRYKSEAFVRFKEFRLEVENQTGRKIKILRSDRGGEYLSGEIVDYKKKNAIVSQWTPPGTPQLNGMAERRNRTLLDMIRSMMSFTKLPLSFWVYALEMTGRLLNIALSKTVAQKPYQIWHNKLASYKYLRVWGSPAHVKRLVEGKLDLRFSLCRFICYLKETTGYYFYDPSEQKVFVLRNTLFLERGFPAATRCDELLLEESSEAPQSNIGTSSAPTVSTDNVPILL</sequence>
<evidence type="ECO:0000313" key="2">
    <source>
        <dbReference type="EMBL" id="KAL0287523.1"/>
    </source>
</evidence>
<reference evidence="2" key="1">
    <citation type="submission" date="2020-06" db="EMBL/GenBank/DDBJ databases">
        <authorList>
            <person name="Li T."/>
            <person name="Hu X."/>
            <person name="Zhang T."/>
            <person name="Song X."/>
            <person name="Zhang H."/>
            <person name="Dai N."/>
            <person name="Sheng W."/>
            <person name="Hou X."/>
            <person name="Wei L."/>
        </authorList>
    </citation>
    <scope>NUCLEOTIDE SEQUENCE</scope>
    <source>
        <strain evidence="2">G01</strain>
        <tissue evidence="2">Leaf</tissue>
    </source>
</reference>
<dbReference type="Pfam" id="PF25597">
    <property type="entry name" value="SH3_retrovirus"/>
    <property type="match status" value="1"/>
</dbReference>
<evidence type="ECO:0000259" key="1">
    <source>
        <dbReference type="PROSITE" id="PS50994"/>
    </source>
</evidence>
<gene>
    <name evidence="2" type="ORF">Sangu_2688400</name>
</gene>
<dbReference type="InterPro" id="IPR001584">
    <property type="entry name" value="Integrase_cat-core"/>
</dbReference>
<dbReference type="GO" id="GO:0003676">
    <property type="term" value="F:nucleic acid binding"/>
    <property type="evidence" value="ECO:0007669"/>
    <property type="project" value="InterPro"/>
</dbReference>
<dbReference type="GO" id="GO:0015074">
    <property type="term" value="P:DNA integration"/>
    <property type="evidence" value="ECO:0007669"/>
    <property type="project" value="InterPro"/>
</dbReference>
<name>A0AAW2J163_9LAMI</name>
<organism evidence="2">
    <name type="scientific">Sesamum angustifolium</name>
    <dbReference type="NCBI Taxonomy" id="2727405"/>
    <lineage>
        <taxon>Eukaryota</taxon>
        <taxon>Viridiplantae</taxon>
        <taxon>Streptophyta</taxon>
        <taxon>Embryophyta</taxon>
        <taxon>Tracheophyta</taxon>
        <taxon>Spermatophyta</taxon>
        <taxon>Magnoliopsida</taxon>
        <taxon>eudicotyledons</taxon>
        <taxon>Gunneridae</taxon>
        <taxon>Pentapetalae</taxon>
        <taxon>asterids</taxon>
        <taxon>lamiids</taxon>
        <taxon>Lamiales</taxon>
        <taxon>Pedaliaceae</taxon>
        <taxon>Sesamum</taxon>
    </lineage>
</organism>
<dbReference type="EMBL" id="JACGWK010001485">
    <property type="protein sequence ID" value="KAL0287523.1"/>
    <property type="molecule type" value="Genomic_DNA"/>
</dbReference>
<dbReference type="PANTHER" id="PTHR42648:SF27">
    <property type="entry name" value="RNA-DIRECTED DNA POLYMERASE"/>
    <property type="match status" value="1"/>
</dbReference>
<feature type="domain" description="Integrase catalytic" evidence="1">
    <location>
        <begin position="172"/>
        <end position="342"/>
    </location>
</feature>
<dbReference type="Pfam" id="PF14223">
    <property type="entry name" value="Retrotran_gag_2"/>
    <property type="match status" value="1"/>
</dbReference>
<proteinExistence type="predicted"/>
<dbReference type="PROSITE" id="PS50994">
    <property type="entry name" value="INTEGRASE"/>
    <property type="match status" value="1"/>
</dbReference>
<dbReference type="InterPro" id="IPR039537">
    <property type="entry name" value="Retrotran_Ty1/copia-like"/>
</dbReference>
<protein>
    <submittedName>
        <fullName evidence="2">Retrovirus-related Pol polyprotein from transposon TNT 1-94</fullName>
    </submittedName>
</protein>
<dbReference type="SUPFAM" id="SSF53098">
    <property type="entry name" value="Ribonuclease H-like"/>
    <property type="match status" value="1"/>
</dbReference>
<dbReference type="Gene3D" id="3.30.420.10">
    <property type="entry name" value="Ribonuclease H-like superfamily/Ribonuclease H"/>
    <property type="match status" value="1"/>
</dbReference>
<dbReference type="InterPro" id="IPR057670">
    <property type="entry name" value="SH3_retrovirus"/>
</dbReference>
<dbReference type="AlphaFoldDB" id="A0AAW2J163"/>
<dbReference type="PANTHER" id="PTHR42648">
    <property type="entry name" value="TRANSPOSASE, PUTATIVE-RELATED"/>
    <property type="match status" value="1"/>
</dbReference>
<dbReference type="InterPro" id="IPR036397">
    <property type="entry name" value="RNaseH_sf"/>
</dbReference>
<reference evidence="2" key="2">
    <citation type="journal article" date="2024" name="Plant">
        <title>Genomic evolution and insights into agronomic trait innovations of Sesamum species.</title>
        <authorList>
            <person name="Miao H."/>
            <person name="Wang L."/>
            <person name="Qu L."/>
            <person name="Liu H."/>
            <person name="Sun Y."/>
            <person name="Le M."/>
            <person name="Wang Q."/>
            <person name="Wei S."/>
            <person name="Zheng Y."/>
            <person name="Lin W."/>
            <person name="Duan Y."/>
            <person name="Cao H."/>
            <person name="Xiong S."/>
            <person name="Wang X."/>
            <person name="Wei L."/>
            <person name="Li C."/>
            <person name="Ma Q."/>
            <person name="Ju M."/>
            <person name="Zhao R."/>
            <person name="Li G."/>
            <person name="Mu C."/>
            <person name="Tian Q."/>
            <person name="Mei H."/>
            <person name="Zhang T."/>
            <person name="Gao T."/>
            <person name="Zhang H."/>
        </authorList>
    </citation>
    <scope>NUCLEOTIDE SEQUENCE</scope>
    <source>
        <strain evidence="2">G01</strain>
    </source>
</reference>